<dbReference type="EMBL" id="JAINUF010000006">
    <property type="protein sequence ID" value="KAJ8355849.1"/>
    <property type="molecule type" value="Genomic_DNA"/>
</dbReference>
<proteinExistence type="predicted"/>
<name>A0A9Q1FCT6_SYNKA</name>
<accession>A0A9Q1FCT6</accession>
<evidence type="ECO:0000313" key="1">
    <source>
        <dbReference type="EMBL" id="KAJ8355849.1"/>
    </source>
</evidence>
<dbReference type="AlphaFoldDB" id="A0A9Q1FCT6"/>
<sequence>MQLLPFEEEQHSRWRESAKTTYSLCGCEASPYCQSNRAWVENVTSACHLRWLFSCGQVGACVKEDQAEPVRHAAVGARYRAGLAAVVGGRAQILGLVAFL</sequence>
<evidence type="ECO:0000313" key="2">
    <source>
        <dbReference type="Proteomes" id="UP001152622"/>
    </source>
</evidence>
<keyword evidence="2" id="KW-1185">Reference proteome</keyword>
<comment type="caution">
    <text evidence="1">The sequence shown here is derived from an EMBL/GenBank/DDBJ whole genome shotgun (WGS) entry which is preliminary data.</text>
</comment>
<dbReference type="Proteomes" id="UP001152622">
    <property type="component" value="Chromosome 6"/>
</dbReference>
<reference evidence="1" key="1">
    <citation type="journal article" date="2023" name="Science">
        <title>Genome structures resolve the early diversification of teleost fishes.</title>
        <authorList>
            <person name="Parey E."/>
            <person name="Louis A."/>
            <person name="Montfort J."/>
            <person name="Bouchez O."/>
            <person name="Roques C."/>
            <person name="Iampietro C."/>
            <person name="Lluch J."/>
            <person name="Castinel A."/>
            <person name="Donnadieu C."/>
            <person name="Desvignes T."/>
            <person name="Floi Bucao C."/>
            <person name="Jouanno E."/>
            <person name="Wen M."/>
            <person name="Mejri S."/>
            <person name="Dirks R."/>
            <person name="Jansen H."/>
            <person name="Henkel C."/>
            <person name="Chen W.J."/>
            <person name="Zahm M."/>
            <person name="Cabau C."/>
            <person name="Klopp C."/>
            <person name="Thompson A.W."/>
            <person name="Robinson-Rechavi M."/>
            <person name="Braasch I."/>
            <person name="Lecointre G."/>
            <person name="Bobe J."/>
            <person name="Postlethwait J.H."/>
            <person name="Berthelot C."/>
            <person name="Roest Crollius H."/>
            <person name="Guiguen Y."/>
        </authorList>
    </citation>
    <scope>NUCLEOTIDE SEQUENCE</scope>
    <source>
        <strain evidence="1">WJC10195</strain>
    </source>
</reference>
<organism evidence="1 2">
    <name type="scientific">Synaphobranchus kaupii</name>
    <name type="common">Kaup's arrowtooth eel</name>
    <dbReference type="NCBI Taxonomy" id="118154"/>
    <lineage>
        <taxon>Eukaryota</taxon>
        <taxon>Metazoa</taxon>
        <taxon>Chordata</taxon>
        <taxon>Craniata</taxon>
        <taxon>Vertebrata</taxon>
        <taxon>Euteleostomi</taxon>
        <taxon>Actinopterygii</taxon>
        <taxon>Neopterygii</taxon>
        <taxon>Teleostei</taxon>
        <taxon>Anguilliformes</taxon>
        <taxon>Synaphobranchidae</taxon>
        <taxon>Synaphobranchus</taxon>
    </lineage>
</organism>
<gene>
    <name evidence="1" type="ORF">SKAU_G00186430</name>
</gene>
<protein>
    <submittedName>
        <fullName evidence="1">Uncharacterized protein</fullName>
    </submittedName>
</protein>